<keyword evidence="1" id="KW-0472">Membrane</keyword>
<evidence type="ECO:0000313" key="3">
    <source>
        <dbReference type="Proteomes" id="UP000185944"/>
    </source>
</evidence>
<sequence>MNQQSITTEQPTIGPVPNTVIDTVADTVTDTMAETVTNTTIELTPVVLKQSQDATTDKATLFDDVLVDVSENPTQQRGVTRMEKALVASFLYLVAICVLSTLMPTHLFCRLDSNLLLVLSYVFTGCQLVGILCFVFIVFSMAVAYKRTPEPDYSV</sequence>
<reference evidence="2 3" key="1">
    <citation type="submission" date="2016-02" db="EMBL/GenBank/DDBJ databases">
        <title>Discovery of a natural microsporidian pathogen with a broad tissue tropism in Caenorhabditis elegans.</title>
        <authorList>
            <person name="Luallen R.J."/>
            <person name="Reinke A.W."/>
            <person name="Tong L."/>
            <person name="Botts M.R."/>
            <person name="Felix M.-A."/>
            <person name="Troemel E.R."/>
        </authorList>
    </citation>
    <scope>NUCLEOTIDE SEQUENCE [LARGE SCALE GENOMIC DNA]</scope>
    <source>
        <strain evidence="2 3">JUm2807</strain>
    </source>
</reference>
<accession>A0A177EIX4</accession>
<feature type="transmembrane region" description="Helical" evidence="1">
    <location>
        <begin position="115"/>
        <end position="139"/>
    </location>
</feature>
<dbReference type="Proteomes" id="UP000185944">
    <property type="component" value="Unassembled WGS sequence"/>
</dbReference>
<proteinExistence type="predicted"/>
<name>A0A177EIX4_9MICR</name>
<keyword evidence="3" id="KW-1185">Reference proteome</keyword>
<dbReference type="GeneID" id="93646730"/>
<keyword evidence="1" id="KW-0812">Transmembrane</keyword>
<evidence type="ECO:0000313" key="2">
    <source>
        <dbReference type="EMBL" id="OAG31905.1"/>
    </source>
</evidence>
<dbReference type="AlphaFoldDB" id="A0A177EIX4"/>
<gene>
    <name evidence="2" type="ORF">NEDG_00380</name>
</gene>
<feature type="transmembrane region" description="Helical" evidence="1">
    <location>
        <begin position="85"/>
        <end position="103"/>
    </location>
</feature>
<keyword evidence="1" id="KW-1133">Transmembrane helix</keyword>
<dbReference type="RefSeq" id="XP_067545506.1">
    <property type="nucleotide sequence ID" value="XM_067687798.1"/>
</dbReference>
<dbReference type="VEuPathDB" id="MicrosporidiaDB:NEDG_00380"/>
<dbReference type="EMBL" id="LTDL01000014">
    <property type="protein sequence ID" value="OAG31905.1"/>
    <property type="molecule type" value="Genomic_DNA"/>
</dbReference>
<comment type="caution">
    <text evidence="2">The sequence shown here is derived from an EMBL/GenBank/DDBJ whole genome shotgun (WGS) entry which is preliminary data.</text>
</comment>
<evidence type="ECO:0000256" key="1">
    <source>
        <dbReference type="SAM" id="Phobius"/>
    </source>
</evidence>
<protein>
    <submittedName>
        <fullName evidence="2">Uncharacterized protein</fullName>
    </submittedName>
</protein>
<organism evidence="2 3">
    <name type="scientific">Nematocida displodere</name>
    <dbReference type="NCBI Taxonomy" id="1805483"/>
    <lineage>
        <taxon>Eukaryota</taxon>
        <taxon>Fungi</taxon>
        <taxon>Fungi incertae sedis</taxon>
        <taxon>Microsporidia</taxon>
        <taxon>Nematocida</taxon>
    </lineage>
</organism>